<dbReference type="EMBL" id="JAUIRO010000007">
    <property type="protein sequence ID" value="KAK0706904.1"/>
    <property type="molecule type" value="Genomic_DNA"/>
</dbReference>
<accession>A0AA40A0C4</accession>
<organism evidence="1 2">
    <name type="scientific">Lasiosphaeria miniovina</name>
    <dbReference type="NCBI Taxonomy" id="1954250"/>
    <lineage>
        <taxon>Eukaryota</taxon>
        <taxon>Fungi</taxon>
        <taxon>Dikarya</taxon>
        <taxon>Ascomycota</taxon>
        <taxon>Pezizomycotina</taxon>
        <taxon>Sordariomycetes</taxon>
        <taxon>Sordariomycetidae</taxon>
        <taxon>Sordariales</taxon>
        <taxon>Lasiosphaeriaceae</taxon>
        <taxon>Lasiosphaeria</taxon>
    </lineage>
</organism>
<name>A0AA40A0C4_9PEZI</name>
<evidence type="ECO:0000313" key="1">
    <source>
        <dbReference type="EMBL" id="KAK0706904.1"/>
    </source>
</evidence>
<comment type="caution">
    <text evidence="1">The sequence shown here is derived from an EMBL/GenBank/DDBJ whole genome shotgun (WGS) entry which is preliminary data.</text>
</comment>
<gene>
    <name evidence="1" type="ORF">B0T26DRAFT_479051</name>
</gene>
<protein>
    <submittedName>
        <fullName evidence="1">Uncharacterized protein</fullName>
    </submittedName>
</protein>
<proteinExistence type="predicted"/>
<reference evidence="1" key="1">
    <citation type="submission" date="2023-06" db="EMBL/GenBank/DDBJ databases">
        <title>Genome-scale phylogeny and comparative genomics of the fungal order Sordariales.</title>
        <authorList>
            <consortium name="Lawrence Berkeley National Laboratory"/>
            <person name="Hensen N."/>
            <person name="Bonometti L."/>
            <person name="Westerberg I."/>
            <person name="Brannstrom I.O."/>
            <person name="Guillou S."/>
            <person name="Cros-Aarteil S."/>
            <person name="Calhoun S."/>
            <person name="Haridas S."/>
            <person name="Kuo A."/>
            <person name="Mondo S."/>
            <person name="Pangilinan J."/>
            <person name="Riley R."/>
            <person name="LaButti K."/>
            <person name="Andreopoulos B."/>
            <person name="Lipzen A."/>
            <person name="Chen C."/>
            <person name="Yanf M."/>
            <person name="Daum C."/>
            <person name="Ng V."/>
            <person name="Clum A."/>
            <person name="Steindorff A."/>
            <person name="Ohm R."/>
            <person name="Martin F."/>
            <person name="Silar P."/>
            <person name="Natvig D."/>
            <person name="Lalanne C."/>
            <person name="Gautier V."/>
            <person name="Ament-velasquez S.L."/>
            <person name="Kruys A."/>
            <person name="Hutchinson M.I."/>
            <person name="Powell A.J."/>
            <person name="Barry K."/>
            <person name="Miller A.N."/>
            <person name="Grigoriev I.V."/>
            <person name="Debuchy R."/>
            <person name="Gladieux P."/>
            <person name="Thoren M.H."/>
            <person name="Johannesson H."/>
        </authorList>
    </citation>
    <scope>NUCLEOTIDE SEQUENCE</scope>
    <source>
        <strain evidence="1">SMH2392-1A</strain>
    </source>
</reference>
<keyword evidence="2" id="KW-1185">Reference proteome</keyword>
<dbReference type="AlphaFoldDB" id="A0AA40A0C4"/>
<dbReference type="GeneID" id="85318522"/>
<evidence type="ECO:0000313" key="2">
    <source>
        <dbReference type="Proteomes" id="UP001172101"/>
    </source>
</evidence>
<dbReference type="Proteomes" id="UP001172101">
    <property type="component" value="Unassembled WGS sequence"/>
</dbReference>
<sequence length="102" mass="11867">MTDASVETKMDIKSIGITCLNLLESCCYKTQDAELETKLEIEERRFRSWTNKLNVFARKISLDMQLRSEENRYIREMVLALLDVLRENLTAANRFLSCNLSA</sequence>
<dbReference type="RefSeq" id="XP_060291998.1">
    <property type="nucleotide sequence ID" value="XM_060435252.1"/>
</dbReference>